<keyword evidence="3" id="KW-1185">Reference proteome</keyword>
<protein>
    <submittedName>
        <fullName evidence="2">Uncharacterized protein</fullName>
    </submittedName>
</protein>
<evidence type="ECO:0000256" key="1">
    <source>
        <dbReference type="SAM" id="Phobius"/>
    </source>
</evidence>
<feature type="transmembrane region" description="Helical" evidence="1">
    <location>
        <begin position="12"/>
        <end position="38"/>
    </location>
</feature>
<name>A0ABS8I5S3_9NOSO</name>
<dbReference type="EMBL" id="JAIVFQ010000010">
    <property type="protein sequence ID" value="MCC5599544.1"/>
    <property type="molecule type" value="Genomic_DNA"/>
</dbReference>
<keyword evidence="1" id="KW-1133">Transmembrane helix</keyword>
<comment type="caution">
    <text evidence="2">The sequence shown here is derived from an EMBL/GenBank/DDBJ whole genome shotgun (WGS) entry which is preliminary data.</text>
</comment>
<evidence type="ECO:0000313" key="3">
    <source>
        <dbReference type="Proteomes" id="UP001199525"/>
    </source>
</evidence>
<dbReference type="Proteomes" id="UP001199525">
    <property type="component" value="Unassembled WGS sequence"/>
</dbReference>
<gene>
    <name evidence="2" type="ORF">LC586_09990</name>
</gene>
<reference evidence="2 3" key="1">
    <citation type="journal article" date="2021" name="Microorganisms">
        <title>Genome Evolution of Filamentous Cyanobacterium Nostoc Species: From Facultative Symbiosis to Free Living.</title>
        <authorList>
            <person name="Huo D."/>
            <person name="Li H."/>
            <person name="Cai F."/>
            <person name="Guo X."/>
            <person name="Qiao Z."/>
            <person name="Wang W."/>
            <person name="Yu G."/>
            <person name="Li R."/>
        </authorList>
    </citation>
    <scope>NUCLEOTIDE SEQUENCE [LARGE SCALE GENOMIC DNA]</scope>
    <source>
        <strain evidence="2 3">CHAB 5714</strain>
    </source>
</reference>
<proteinExistence type="predicted"/>
<keyword evidence="1" id="KW-0812">Transmembrane</keyword>
<evidence type="ECO:0000313" key="2">
    <source>
        <dbReference type="EMBL" id="MCC5599544.1"/>
    </source>
</evidence>
<organism evidence="2 3">
    <name type="scientific">Nostoc favosum CHAB5714</name>
    <dbReference type="NCBI Taxonomy" id="2780399"/>
    <lineage>
        <taxon>Bacteria</taxon>
        <taxon>Bacillati</taxon>
        <taxon>Cyanobacteriota</taxon>
        <taxon>Cyanophyceae</taxon>
        <taxon>Nostocales</taxon>
        <taxon>Nostocaceae</taxon>
        <taxon>Nostoc</taxon>
        <taxon>Nostoc favosum</taxon>
    </lineage>
</organism>
<keyword evidence="1" id="KW-0472">Membrane</keyword>
<dbReference type="RefSeq" id="WP_229484392.1">
    <property type="nucleotide sequence ID" value="NZ_JAIVFQ010000010.1"/>
</dbReference>
<accession>A0ABS8I5S3</accession>
<sequence length="123" mass="14333">MNLNTQLLKTLGLSWLVFLITGVLISWFFAIPAITVLIDRSYCPATEWQQVVQTYTQLYQQHQQRRLQLQSVVLFSSLGEEQLSTPPEPQVLQQLSTYGRPQRQRQLQLRKDYPQAQLLQCAQ</sequence>